<keyword evidence="1" id="KW-0812">Transmembrane</keyword>
<dbReference type="EMBL" id="JAUHJQ010000009">
    <property type="protein sequence ID" value="MDN4175018.1"/>
    <property type="molecule type" value="Genomic_DNA"/>
</dbReference>
<dbReference type="InterPro" id="IPR043777">
    <property type="entry name" value="DUF5719"/>
</dbReference>
<feature type="transmembrane region" description="Helical" evidence="1">
    <location>
        <begin position="20"/>
        <end position="41"/>
    </location>
</feature>
<dbReference type="RefSeq" id="WP_300954125.1">
    <property type="nucleotide sequence ID" value="NZ_JAUHJQ010000009.1"/>
</dbReference>
<evidence type="ECO:0000313" key="2">
    <source>
        <dbReference type="EMBL" id="MDN4175018.1"/>
    </source>
</evidence>
<reference evidence="2" key="1">
    <citation type="submission" date="2023-06" db="EMBL/GenBank/DDBJ databases">
        <title>Draft genome sequence of Nocardioides sp. SOB77.</title>
        <authorList>
            <person name="Zhang G."/>
        </authorList>
    </citation>
    <scope>NUCLEOTIDE SEQUENCE</scope>
    <source>
        <strain evidence="2">SOB77</strain>
    </source>
</reference>
<accession>A0ABT8FK14</accession>
<gene>
    <name evidence="2" type="ORF">QWY28_18790</name>
</gene>
<comment type="caution">
    <text evidence="2">The sequence shown here is derived from an EMBL/GenBank/DDBJ whole genome shotgun (WGS) entry which is preliminary data.</text>
</comment>
<evidence type="ECO:0000256" key="1">
    <source>
        <dbReference type="SAM" id="Phobius"/>
    </source>
</evidence>
<dbReference type="Proteomes" id="UP001168620">
    <property type="component" value="Unassembled WGS sequence"/>
</dbReference>
<keyword evidence="3" id="KW-1185">Reference proteome</keyword>
<protein>
    <submittedName>
        <fullName evidence="2">DUF5719 family protein</fullName>
    </submittedName>
</protein>
<keyword evidence="1" id="KW-0472">Membrane</keyword>
<name>A0ABT8FK14_9ACTN</name>
<organism evidence="2 3">
    <name type="scientific">Nocardioides oceani</name>
    <dbReference type="NCBI Taxonomy" id="3058369"/>
    <lineage>
        <taxon>Bacteria</taxon>
        <taxon>Bacillati</taxon>
        <taxon>Actinomycetota</taxon>
        <taxon>Actinomycetes</taxon>
        <taxon>Propionibacteriales</taxon>
        <taxon>Nocardioidaceae</taxon>
        <taxon>Nocardioides</taxon>
    </lineage>
</organism>
<evidence type="ECO:0000313" key="3">
    <source>
        <dbReference type="Proteomes" id="UP001168620"/>
    </source>
</evidence>
<keyword evidence="1" id="KW-1133">Transmembrane helix</keyword>
<proteinExistence type="predicted"/>
<dbReference type="Pfam" id="PF18986">
    <property type="entry name" value="DUF5719"/>
    <property type="match status" value="1"/>
</dbReference>
<sequence length="475" mass="47422">MNASSRSAGRPSRASRTSRLLDVTVVLAVLLPLVTGGAVLLTRTEAPATPDRAPAETALGAASVVCPAAGSPALVTTAADASGPVLVAPAGGASGGSGGSGAGDEEELEVAAGTLAAVEGRAGEPVVVRAEDDLAPGLVAGRTEERPLRVAECSAPAPEQWFTGVGAGAGHSSVLELVNPDNGPAVADVVVTGRAGVVDAPDLRGVAVPGRSSVRIDLADLVPRRDELSLHVTTQRGRVHSAVLDRVDELGAGDAAEDHLPPQAEPATSLTLLGLPAGRGTRTLVVANDGDSEVRARLRVLDERSVFAPEGLEDVRVPPQGVARVELGATLGPLVADGAVGLVLDATGPVTATLRSFVDGDLAHAVPGDEVASSTVAVVPAGRKRVVLAGATSTGVVEVVARDASGEELAAKRVEVSPDRGFAVGLPARAVHLTVTPQRTPVVGAVVAGSGGAGVVRLRELVRSSLVPAVRPGLP</sequence>